<dbReference type="Pfam" id="PF01263">
    <property type="entry name" value="Aldose_epim"/>
    <property type="match status" value="1"/>
</dbReference>
<evidence type="ECO:0000256" key="1">
    <source>
        <dbReference type="ARBA" id="ARBA00001096"/>
    </source>
</evidence>
<reference evidence="8 9" key="1">
    <citation type="journal article" date="2018" name="Evol. Lett.">
        <title>Horizontal gene cluster transfer increased hallucinogenic mushroom diversity.</title>
        <authorList>
            <person name="Reynolds H.T."/>
            <person name="Vijayakumar V."/>
            <person name="Gluck-Thaler E."/>
            <person name="Korotkin H.B."/>
            <person name="Matheny P.B."/>
            <person name="Slot J.C."/>
        </authorList>
    </citation>
    <scope>NUCLEOTIDE SEQUENCE [LARGE SCALE GENOMIC DNA]</scope>
    <source>
        <strain evidence="8 9">SRW20</strain>
    </source>
</reference>
<dbReference type="Gene3D" id="2.70.98.10">
    <property type="match status" value="1"/>
</dbReference>
<evidence type="ECO:0000256" key="5">
    <source>
        <dbReference type="PIRNR" id="PIRNR016020"/>
    </source>
</evidence>
<feature type="active site" evidence="6">
    <location>
        <position position="162"/>
    </location>
</feature>
<dbReference type="CDD" id="cd09020">
    <property type="entry name" value="D-hex-6-P-epi_like"/>
    <property type="match status" value="1"/>
</dbReference>
<evidence type="ECO:0000256" key="4">
    <source>
        <dbReference type="ARBA" id="ARBA00023235"/>
    </source>
</evidence>
<dbReference type="EC" id="5.1.3.15" evidence="3 5"/>
<feature type="binding site" evidence="7">
    <location>
        <position position="88"/>
    </location>
    <ligand>
        <name>substrate</name>
    </ligand>
</feature>
<dbReference type="InParanoid" id="A0A409VBP3"/>
<name>A0A409VBP3_9AGAR</name>
<keyword evidence="4 5" id="KW-0413">Isomerase</keyword>
<dbReference type="InterPro" id="IPR011013">
    <property type="entry name" value="Gal_mutarotase_sf_dom"/>
</dbReference>
<comment type="similarity">
    <text evidence="2 5">Belongs to the glucose-6-phosphate 1-epimerase family.</text>
</comment>
<organism evidence="8 9">
    <name type="scientific">Gymnopilus dilepis</name>
    <dbReference type="NCBI Taxonomy" id="231916"/>
    <lineage>
        <taxon>Eukaryota</taxon>
        <taxon>Fungi</taxon>
        <taxon>Dikarya</taxon>
        <taxon>Basidiomycota</taxon>
        <taxon>Agaricomycotina</taxon>
        <taxon>Agaricomycetes</taxon>
        <taxon>Agaricomycetidae</taxon>
        <taxon>Agaricales</taxon>
        <taxon>Agaricineae</taxon>
        <taxon>Hymenogastraceae</taxon>
        <taxon>Gymnopilus</taxon>
    </lineage>
</organism>
<feature type="binding site" evidence="7">
    <location>
        <position position="83"/>
    </location>
    <ligand>
        <name>substrate</name>
    </ligand>
</feature>
<dbReference type="PANTHER" id="PTHR11122">
    <property type="entry name" value="APOSPORY-ASSOCIATED PROTEIN C-RELATED"/>
    <property type="match status" value="1"/>
</dbReference>
<dbReference type="GO" id="GO:0005737">
    <property type="term" value="C:cytoplasm"/>
    <property type="evidence" value="ECO:0007669"/>
    <property type="project" value="TreeGrafter"/>
</dbReference>
<sequence>MPTETTERGIILKHPNGPTTEILYYGATIISWKVADASGQLQERLFVSSKAYLDGSKPVRGGIPVVFPCFGPPTHPDHSKLPQHGFARNEIWKFDSVVMDNSAGVAVRLVLDPTANENIKSIYPNQFRLTYVVTLSAHQLATDLHVENTSTTATLEFQALLHTYIRAPADAVKVSPLQGLQYIDKTEASEEARATPKTEIRNEVDVKVFTDSVYENAPGKYHITWPNGGLEVKAKNFKDLVIWNPQQEGQKIGDMEADGWKNYICVEPGYVRGFVKLEPQKQWLGQQVLTVVQ</sequence>
<evidence type="ECO:0000256" key="2">
    <source>
        <dbReference type="ARBA" id="ARBA00005866"/>
    </source>
</evidence>
<evidence type="ECO:0000256" key="6">
    <source>
        <dbReference type="PIRSR" id="PIRSR016020-1"/>
    </source>
</evidence>
<dbReference type="InterPro" id="IPR014718">
    <property type="entry name" value="GH-type_carb-bd"/>
</dbReference>
<gene>
    <name evidence="8" type="ORF">CVT26_002119</name>
</gene>
<feature type="active site" evidence="6">
    <location>
        <position position="267"/>
    </location>
</feature>
<dbReference type="Proteomes" id="UP000284706">
    <property type="component" value="Unassembled WGS sequence"/>
</dbReference>
<accession>A0A409VBP3</accession>
<dbReference type="GO" id="GO:0030246">
    <property type="term" value="F:carbohydrate binding"/>
    <property type="evidence" value="ECO:0007669"/>
    <property type="project" value="UniProtKB-UniRule"/>
</dbReference>
<dbReference type="InterPro" id="IPR008183">
    <property type="entry name" value="Aldose_1/G6P_1-epimerase"/>
</dbReference>
<dbReference type="EMBL" id="NHYE01005667">
    <property type="protein sequence ID" value="PPQ64412.1"/>
    <property type="molecule type" value="Genomic_DNA"/>
</dbReference>
<evidence type="ECO:0000313" key="9">
    <source>
        <dbReference type="Proteomes" id="UP000284706"/>
    </source>
</evidence>
<comment type="function">
    <text evidence="5">Catalyzes the interconversion between the alpha and beta anomers from at least three hexose 6-phosphate sugars (Glc6P, Gal6P, and Man6P).</text>
</comment>
<protein>
    <recommendedName>
        <fullName evidence="3 5">Glucose-6-phosphate 1-epimerase</fullName>
        <ecNumber evidence="3 5">5.1.3.15</ecNumber>
    </recommendedName>
</protein>
<dbReference type="SUPFAM" id="SSF74650">
    <property type="entry name" value="Galactose mutarotase-like"/>
    <property type="match status" value="1"/>
</dbReference>
<proteinExistence type="inferred from homology"/>
<dbReference type="PANTHER" id="PTHR11122:SF13">
    <property type="entry name" value="GLUCOSE-6-PHOSPHATE 1-EPIMERASE"/>
    <property type="match status" value="1"/>
</dbReference>
<evidence type="ECO:0000256" key="3">
    <source>
        <dbReference type="ARBA" id="ARBA00012083"/>
    </source>
</evidence>
<dbReference type="OrthoDB" id="1659429at2759"/>
<dbReference type="PIRSF" id="PIRSF016020">
    <property type="entry name" value="PHexose_mutarotase"/>
    <property type="match status" value="1"/>
</dbReference>
<comment type="catalytic activity">
    <reaction evidence="1">
        <text>alpha-D-glucose 6-phosphate = beta-D-glucose 6-phosphate</text>
        <dbReference type="Rhea" id="RHEA:16249"/>
        <dbReference type="ChEBI" id="CHEBI:58225"/>
        <dbReference type="ChEBI" id="CHEBI:58247"/>
        <dbReference type="EC" id="5.1.3.15"/>
    </reaction>
</comment>
<comment type="caution">
    <text evidence="8">The sequence shown here is derived from an EMBL/GenBank/DDBJ whole genome shotgun (WGS) entry which is preliminary data.</text>
</comment>
<dbReference type="GO" id="GO:0047938">
    <property type="term" value="F:glucose-6-phosphate 1-epimerase activity"/>
    <property type="evidence" value="ECO:0007669"/>
    <property type="project" value="UniProtKB-UniRule"/>
</dbReference>
<dbReference type="AlphaFoldDB" id="A0A409VBP3"/>
<dbReference type="STRING" id="231916.A0A409VBP3"/>
<keyword evidence="9" id="KW-1185">Reference proteome</keyword>
<dbReference type="InterPro" id="IPR025532">
    <property type="entry name" value="G6P_1-epimerase"/>
</dbReference>
<dbReference type="GO" id="GO:0005975">
    <property type="term" value="P:carbohydrate metabolic process"/>
    <property type="evidence" value="ECO:0007669"/>
    <property type="project" value="InterPro"/>
</dbReference>
<evidence type="ECO:0000256" key="7">
    <source>
        <dbReference type="PIRSR" id="PIRSR016020-2"/>
    </source>
</evidence>
<evidence type="ECO:0000313" key="8">
    <source>
        <dbReference type="EMBL" id="PPQ64412.1"/>
    </source>
</evidence>
<feature type="binding site" evidence="7">
    <location>
        <position position="60"/>
    </location>
    <ligand>
        <name>substrate</name>
    </ligand>
</feature>